<name>A0ABT7B3P2_9CYAN</name>
<protein>
    <submittedName>
        <fullName evidence="1">AvaI/BsoBI family type II restriction endonuclease</fullName>
    </submittedName>
</protein>
<keyword evidence="1" id="KW-0378">Hydrolase</keyword>
<dbReference type="SUPFAM" id="SSF52980">
    <property type="entry name" value="Restriction endonuclease-like"/>
    <property type="match status" value="1"/>
</dbReference>
<dbReference type="Proteomes" id="UP001235849">
    <property type="component" value="Unassembled WGS sequence"/>
</dbReference>
<proteinExistence type="predicted"/>
<organism evidence="1 2">
    <name type="scientific">Roseofilum capinflatum BLCC-M114</name>
    <dbReference type="NCBI Taxonomy" id="3022440"/>
    <lineage>
        <taxon>Bacteria</taxon>
        <taxon>Bacillati</taxon>
        <taxon>Cyanobacteriota</taxon>
        <taxon>Cyanophyceae</taxon>
        <taxon>Desertifilales</taxon>
        <taxon>Desertifilaceae</taxon>
        <taxon>Roseofilum</taxon>
        <taxon>Roseofilum capinflatum</taxon>
    </lineage>
</organism>
<sequence>MSFDQHLRLYQDLITPYDQIRSGFISLALEKNKKATPFIEEAKALKVLASRAKDPSDLLMIDNINDALLTAAGISGKAKNYLRESDKQEAIRNLLENFLEPSGTAFIDELVYRFLLTRGDALGGSIRNLAGALGLWGFTRVFISTCSIRGLDLQYLDVKSKNWIAYNFEPEIEKQVKGLHWRLDRNQRTLIYNLTVPTVKKNVDLCLLNASPQEIILGKNKDSAHHQPENYLALGELKGGIDPAGADEHWKTANSALGRIRKAFSDQNCYPETFFIGAAIADHMAQEIYQQLNDRRLTNAANLTNEEQVVSLCDWLLNL</sequence>
<keyword evidence="1" id="KW-0540">Nuclease</keyword>
<comment type="caution">
    <text evidence="1">The sequence shown here is derived from an EMBL/GenBank/DDBJ whole genome shotgun (WGS) entry which is preliminary data.</text>
</comment>
<dbReference type="Gene3D" id="3.40.91.10">
    <property type="match status" value="1"/>
</dbReference>
<gene>
    <name evidence="1" type="ORF">PMG25_06745</name>
</gene>
<dbReference type="Pfam" id="PF09194">
    <property type="entry name" value="Endonuc-BsobI"/>
    <property type="match status" value="1"/>
</dbReference>
<keyword evidence="1" id="KW-0255">Endonuclease</keyword>
<dbReference type="InterPro" id="IPR043091">
    <property type="entry name" value="Restr_endonucII_AvaI/BsoBI_hel"/>
</dbReference>
<dbReference type="InterPro" id="IPR015277">
    <property type="entry name" value="Restrct_endonuc_II_AvaI/BsoBI"/>
</dbReference>
<reference evidence="1 2" key="1">
    <citation type="submission" date="2023-01" db="EMBL/GenBank/DDBJ databases">
        <title>Novel diversity within Roseofilum (Cyanobacteria; Desertifilaceae) from marine benthic mats with descriptions of four novel species.</title>
        <authorList>
            <person name="Wang Y."/>
            <person name="Berthold D.E."/>
            <person name="Hu J."/>
            <person name="Lefler F.W."/>
            <person name="Laughinghouse H.D. IV."/>
        </authorList>
    </citation>
    <scope>NUCLEOTIDE SEQUENCE [LARGE SCALE GENOMIC DNA]</scope>
    <source>
        <strain evidence="1 2">BLCC-M114</strain>
    </source>
</reference>
<dbReference type="CDD" id="cd22315">
    <property type="entry name" value="BsoBI-like"/>
    <property type="match status" value="1"/>
</dbReference>
<evidence type="ECO:0000313" key="1">
    <source>
        <dbReference type="EMBL" id="MDJ1173787.1"/>
    </source>
</evidence>
<accession>A0ABT7B3P2</accession>
<keyword evidence="2" id="KW-1185">Reference proteome</keyword>
<evidence type="ECO:0000313" key="2">
    <source>
        <dbReference type="Proteomes" id="UP001235849"/>
    </source>
</evidence>
<dbReference type="EMBL" id="JAQOSO010000030">
    <property type="protein sequence ID" value="MDJ1173787.1"/>
    <property type="molecule type" value="Genomic_DNA"/>
</dbReference>
<dbReference type="InterPro" id="IPR011335">
    <property type="entry name" value="Restrct_endonuc-II-like"/>
</dbReference>
<dbReference type="Gene3D" id="1.10.238.90">
    <property type="entry name" value="Restriction endonuclease BsobI, helical domain"/>
    <property type="match status" value="1"/>
</dbReference>
<dbReference type="GO" id="GO:0004519">
    <property type="term" value="F:endonuclease activity"/>
    <property type="evidence" value="ECO:0007669"/>
    <property type="project" value="UniProtKB-KW"/>
</dbReference>
<dbReference type="RefSeq" id="WP_283766135.1">
    <property type="nucleotide sequence ID" value="NZ_JAQOSO010000030.1"/>
</dbReference>